<dbReference type="GO" id="GO:0000902">
    <property type="term" value="P:cell morphogenesis"/>
    <property type="evidence" value="ECO:0007669"/>
    <property type="project" value="UniProtKB-ARBA"/>
</dbReference>
<dbReference type="EMBL" id="HBUF01559257">
    <property type="protein sequence ID" value="CAG6761463.1"/>
    <property type="molecule type" value="Transcribed_RNA"/>
</dbReference>
<dbReference type="InterPro" id="IPR005817">
    <property type="entry name" value="Wnt"/>
</dbReference>
<dbReference type="GO" id="GO:0005109">
    <property type="term" value="F:frizzled binding"/>
    <property type="evidence" value="ECO:0007669"/>
    <property type="project" value="TreeGrafter"/>
</dbReference>
<dbReference type="GO" id="GO:0030182">
    <property type="term" value="P:neuron differentiation"/>
    <property type="evidence" value="ECO:0007669"/>
    <property type="project" value="TreeGrafter"/>
</dbReference>
<accession>A0A8D8M4Z4</accession>
<comment type="similarity">
    <text evidence="2 9">Belongs to the Wnt family.</text>
</comment>
<dbReference type="Gene3D" id="3.30.2460.20">
    <property type="match status" value="1"/>
</dbReference>
<comment type="function">
    <text evidence="9">Ligand for members of the frizzled family of seven transmembrane receptors.</text>
</comment>
<dbReference type="EMBL" id="HBUF01373887">
    <property type="protein sequence ID" value="CAG6727384.1"/>
    <property type="molecule type" value="Transcribed_RNA"/>
</dbReference>
<protein>
    <recommendedName>
        <fullName evidence="9">Protein Wnt</fullName>
    </recommendedName>
</protein>
<dbReference type="GO" id="GO:0060560">
    <property type="term" value="P:developmental growth involved in morphogenesis"/>
    <property type="evidence" value="ECO:0007669"/>
    <property type="project" value="UniProtKB-ARBA"/>
</dbReference>
<dbReference type="EMBL" id="HBUF01203985">
    <property type="protein sequence ID" value="CAG6662907.1"/>
    <property type="molecule type" value="Transcribed_RNA"/>
</dbReference>
<dbReference type="PROSITE" id="PS00246">
    <property type="entry name" value="WNT1"/>
    <property type="match status" value="1"/>
</dbReference>
<evidence type="ECO:0000256" key="4">
    <source>
        <dbReference type="ARBA" id="ARBA00022525"/>
    </source>
</evidence>
<dbReference type="GO" id="GO:0005125">
    <property type="term" value="F:cytokine activity"/>
    <property type="evidence" value="ECO:0007669"/>
    <property type="project" value="TreeGrafter"/>
</dbReference>
<dbReference type="InterPro" id="IPR043158">
    <property type="entry name" value="Wnt_C"/>
</dbReference>
<keyword evidence="5" id="KW-0272">Extracellular matrix</keyword>
<evidence type="ECO:0000256" key="2">
    <source>
        <dbReference type="ARBA" id="ARBA00005683"/>
    </source>
</evidence>
<evidence type="ECO:0000256" key="9">
    <source>
        <dbReference type="RuleBase" id="RU003500"/>
    </source>
</evidence>
<feature type="chain" id="PRO_5033955815" description="Protein Wnt" evidence="10">
    <location>
        <begin position="23"/>
        <end position="404"/>
    </location>
</feature>
<evidence type="ECO:0000256" key="7">
    <source>
        <dbReference type="ARBA" id="ARBA00023157"/>
    </source>
</evidence>
<dbReference type="GO" id="GO:0060070">
    <property type="term" value="P:canonical Wnt signaling pathway"/>
    <property type="evidence" value="ECO:0007669"/>
    <property type="project" value="TreeGrafter"/>
</dbReference>
<dbReference type="PRINTS" id="PR01349">
    <property type="entry name" value="WNTPROTEIN"/>
</dbReference>
<dbReference type="GO" id="GO:0005615">
    <property type="term" value="C:extracellular space"/>
    <property type="evidence" value="ECO:0007669"/>
    <property type="project" value="TreeGrafter"/>
</dbReference>
<dbReference type="PANTHER" id="PTHR12027:SF98">
    <property type="entry name" value="PROTEIN WNT"/>
    <property type="match status" value="1"/>
</dbReference>
<dbReference type="EMBL" id="HBUF01373888">
    <property type="protein sequence ID" value="CAG6727385.1"/>
    <property type="molecule type" value="Transcribed_RNA"/>
</dbReference>
<dbReference type="PANTHER" id="PTHR12027">
    <property type="entry name" value="WNT RELATED"/>
    <property type="match status" value="1"/>
</dbReference>
<feature type="signal peptide" evidence="10">
    <location>
        <begin position="1"/>
        <end position="22"/>
    </location>
</feature>
<dbReference type="EMBL" id="HBUF01203986">
    <property type="protein sequence ID" value="CAG6662908.1"/>
    <property type="molecule type" value="Transcribed_RNA"/>
</dbReference>
<evidence type="ECO:0000256" key="5">
    <source>
        <dbReference type="ARBA" id="ARBA00022530"/>
    </source>
</evidence>
<evidence type="ECO:0000256" key="10">
    <source>
        <dbReference type="SAM" id="SignalP"/>
    </source>
</evidence>
<name>A0A8D8M4Z4_9HEMI</name>
<evidence type="ECO:0000313" key="11">
    <source>
        <dbReference type="EMBL" id="CAG6617862.1"/>
    </source>
</evidence>
<evidence type="ECO:0000256" key="8">
    <source>
        <dbReference type="ARBA" id="ARBA00023288"/>
    </source>
</evidence>
<comment type="subcellular location">
    <subcellularLocation>
        <location evidence="1 9">Secreted</location>
        <location evidence="1 9">Extracellular space</location>
        <location evidence="1 9">Extracellular matrix</location>
    </subcellularLocation>
</comment>
<dbReference type="Pfam" id="PF00110">
    <property type="entry name" value="wnt"/>
    <property type="match status" value="1"/>
</dbReference>
<dbReference type="GO" id="GO:0007517">
    <property type="term" value="P:muscle organ development"/>
    <property type="evidence" value="ECO:0007669"/>
    <property type="project" value="UniProtKB-ARBA"/>
</dbReference>
<dbReference type="AlphaFoldDB" id="A0A8D8M4Z4"/>
<sequence length="404" mass="46004">MKVDVQLFLYILLRITVSGVSSIHWSTKYANDLQARGIAMCKSLSGLTKSQLDLCYKHPEVTSVALRGLRLAVEECQHQFHKNRWNCSSLITKNSNPHTSSLLKKGYKEASFSYAIIAAGVAHAVATACSQGSLLECACDPRPSKYDILAARHNNNNANSPHPHKKPPKKHQKFKWAGCSHNLDFGIQFSKRFLDSRERNGVDLQSQVNLHNNRVGRLMLRELMVEKCKCHGMSGSCEIRTCWHSAPNFRTVGEALKKKFSHAIRVDQSNMGNGMPLILPDYTRRYDNTLRNVRPRQGRVNTNRMKRGGGPRKHLNKMKTELIYYQKSPTYCERDNDVDFPGTAGRYCNKTSVFAIDNCESLCCGRGYNLRREVKNLKCNCKFKWCCTVECETCRKEEWNAVCK</sequence>
<reference evidence="11" key="1">
    <citation type="submission" date="2021-05" db="EMBL/GenBank/DDBJ databases">
        <authorList>
            <person name="Alioto T."/>
            <person name="Alioto T."/>
            <person name="Gomez Garrido J."/>
        </authorList>
    </citation>
    <scope>NUCLEOTIDE SEQUENCE</scope>
</reference>
<organism evidence="11">
    <name type="scientific">Cacopsylla melanoneura</name>
    <dbReference type="NCBI Taxonomy" id="428564"/>
    <lineage>
        <taxon>Eukaryota</taxon>
        <taxon>Metazoa</taxon>
        <taxon>Ecdysozoa</taxon>
        <taxon>Arthropoda</taxon>
        <taxon>Hexapoda</taxon>
        <taxon>Insecta</taxon>
        <taxon>Pterygota</taxon>
        <taxon>Neoptera</taxon>
        <taxon>Paraneoptera</taxon>
        <taxon>Hemiptera</taxon>
        <taxon>Sternorrhyncha</taxon>
        <taxon>Psylloidea</taxon>
        <taxon>Psyllidae</taxon>
        <taxon>Psyllinae</taxon>
        <taxon>Cacopsylla</taxon>
    </lineage>
</organism>
<keyword evidence="10" id="KW-0732">Signal</keyword>
<dbReference type="GO" id="GO:0045165">
    <property type="term" value="P:cell fate commitment"/>
    <property type="evidence" value="ECO:0007669"/>
    <property type="project" value="TreeGrafter"/>
</dbReference>
<dbReference type="FunFam" id="3.30.2460.20:FF:000001">
    <property type="entry name" value="Wnt homolog"/>
    <property type="match status" value="1"/>
</dbReference>
<keyword evidence="8" id="KW-0449">Lipoprotein</keyword>
<proteinExistence type="inferred from homology"/>
<keyword evidence="3 9" id="KW-0217">Developmental protein</keyword>
<dbReference type="EMBL" id="HBUF01040121">
    <property type="protein sequence ID" value="CAG6617862.1"/>
    <property type="molecule type" value="Transcribed_RNA"/>
</dbReference>
<evidence type="ECO:0000256" key="3">
    <source>
        <dbReference type="ARBA" id="ARBA00022473"/>
    </source>
</evidence>
<keyword evidence="6 9" id="KW-0879">Wnt signaling pathway</keyword>
<dbReference type="SMART" id="SM00097">
    <property type="entry name" value="WNT1"/>
    <property type="match status" value="1"/>
</dbReference>
<evidence type="ECO:0000256" key="6">
    <source>
        <dbReference type="ARBA" id="ARBA00022687"/>
    </source>
</evidence>
<dbReference type="EMBL" id="HBUF01559256">
    <property type="protein sequence ID" value="CAG6761462.1"/>
    <property type="molecule type" value="Transcribed_RNA"/>
</dbReference>
<keyword evidence="7" id="KW-1015">Disulfide bond</keyword>
<keyword evidence="4" id="KW-0964">Secreted</keyword>
<evidence type="ECO:0000256" key="1">
    <source>
        <dbReference type="ARBA" id="ARBA00004498"/>
    </source>
</evidence>
<dbReference type="InterPro" id="IPR018161">
    <property type="entry name" value="Wnt_CS"/>
</dbReference>
<dbReference type="EMBL" id="HBUF01203987">
    <property type="protein sequence ID" value="CAG6662909.1"/>
    <property type="molecule type" value="Transcribed_RNA"/>
</dbReference>